<comment type="caution">
    <text evidence="1">The sequence shown here is derived from an EMBL/GenBank/DDBJ whole genome shotgun (WGS) entry which is preliminary data.</text>
</comment>
<dbReference type="Proteomes" id="UP001054837">
    <property type="component" value="Unassembled WGS sequence"/>
</dbReference>
<evidence type="ECO:0008006" key="3">
    <source>
        <dbReference type="Google" id="ProtNLM"/>
    </source>
</evidence>
<protein>
    <recommendedName>
        <fullName evidence="3">C2H2-type domain-containing protein</fullName>
    </recommendedName>
</protein>
<sequence length="216" mass="25747">MVLNVIEWLKEKLCRCCSSLESEEEFKSRLFVCEGCGHISLSEKGLRLHKLLVHKEGPSFRKNPGCQRPTPQLLWRSSCFTTENQLSIKAVEDQELGRRRRMAFYPGHEKAFYPGHEKAFYPGLEKTFYHGYEKTFYHGQVKTFNPGHEKTFYHGQVKTFYYGQVRTFNSGREKKFYHGYEKTFYHVHGKIFYHGHEKTFYHGHEKTFYHAHEKIF</sequence>
<gene>
    <name evidence="1" type="ORF">CDAR_492881</name>
</gene>
<accession>A0AAV4TGM0</accession>
<keyword evidence="2" id="KW-1185">Reference proteome</keyword>
<dbReference type="AlphaFoldDB" id="A0AAV4TGM0"/>
<reference evidence="1 2" key="1">
    <citation type="submission" date="2021-06" db="EMBL/GenBank/DDBJ databases">
        <title>Caerostris darwini draft genome.</title>
        <authorList>
            <person name="Kono N."/>
            <person name="Arakawa K."/>
        </authorList>
    </citation>
    <scope>NUCLEOTIDE SEQUENCE [LARGE SCALE GENOMIC DNA]</scope>
</reference>
<evidence type="ECO:0000313" key="2">
    <source>
        <dbReference type="Proteomes" id="UP001054837"/>
    </source>
</evidence>
<evidence type="ECO:0000313" key="1">
    <source>
        <dbReference type="EMBL" id="GIY43128.1"/>
    </source>
</evidence>
<name>A0AAV4TGM0_9ARAC</name>
<dbReference type="EMBL" id="BPLQ01009301">
    <property type="protein sequence ID" value="GIY43128.1"/>
    <property type="molecule type" value="Genomic_DNA"/>
</dbReference>
<proteinExistence type="predicted"/>
<organism evidence="1 2">
    <name type="scientific">Caerostris darwini</name>
    <dbReference type="NCBI Taxonomy" id="1538125"/>
    <lineage>
        <taxon>Eukaryota</taxon>
        <taxon>Metazoa</taxon>
        <taxon>Ecdysozoa</taxon>
        <taxon>Arthropoda</taxon>
        <taxon>Chelicerata</taxon>
        <taxon>Arachnida</taxon>
        <taxon>Araneae</taxon>
        <taxon>Araneomorphae</taxon>
        <taxon>Entelegynae</taxon>
        <taxon>Araneoidea</taxon>
        <taxon>Araneidae</taxon>
        <taxon>Caerostris</taxon>
    </lineage>
</organism>